<keyword evidence="6" id="KW-0949">S-adenosyl-L-methionine</keyword>
<dbReference type="RefSeq" id="WP_344060582.1">
    <property type="nucleotide sequence ID" value="NZ_BAAAPN010000003.1"/>
</dbReference>
<evidence type="ECO:0000256" key="8">
    <source>
        <dbReference type="ARBA" id="ARBA00022842"/>
    </source>
</evidence>
<evidence type="ECO:0000256" key="4">
    <source>
        <dbReference type="ARBA" id="ARBA00022603"/>
    </source>
</evidence>
<dbReference type="PANTHER" id="PTHR21404:SF3">
    <property type="entry name" value="SMALL RNA 2'-O-METHYLTRANSFERASE"/>
    <property type="match status" value="1"/>
</dbReference>
<evidence type="ECO:0000256" key="1">
    <source>
        <dbReference type="ARBA" id="ARBA00001946"/>
    </source>
</evidence>
<dbReference type="InterPro" id="IPR038546">
    <property type="entry name" value="Hen1_N_sf"/>
</dbReference>
<comment type="cofactor">
    <cofactor evidence="1">
        <name>Mg(2+)</name>
        <dbReference type="ChEBI" id="CHEBI:18420"/>
    </cofactor>
</comment>
<name>A0ABN2JYV5_9MICO</name>
<feature type="domain" description="Hen1 N-terminal" evidence="15">
    <location>
        <begin position="1"/>
        <end position="241"/>
    </location>
</feature>
<evidence type="ECO:0000256" key="3">
    <source>
        <dbReference type="ARBA" id="ARBA00021330"/>
    </source>
</evidence>
<keyword evidence="5" id="KW-0808">Transferase</keyword>
<proteinExistence type="inferred from homology"/>
<comment type="caution">
    <text evidence="16">The sequence shown here is derived from an EMBL/GenBank/DDBJ whole genome shotgun (WGS) entry which is preliminary data.</text>
</comment>
<keyword evidence="10" id="KW-0943">RNA-mediated gene silencing</keyword>
<dbReference type="CDD" id="cd02440">
    <property type="entry name" value="AdoMet_MTases"/>
    <property type="match status" value="1"/>
</dbReference>
<dbReference type="InterPro" id="IPR024026">
    <property type="entry name" value="3'-RNA_MeTfrase_Hen1_bac"/>
</dbReference>
<gene>
    <name evidence="16" type="ORF">GCM10009810_01070</name>
</gene>
<comment type="catalytic activity">
    <reaction evidence="12">
        <text>small RNA 3'-end nucleotide + S-adenosyl-L-methionine = small RNA 3'-end 2'-O-methylnucleotide + S-adenosyl-L-homocysteine + H(+)</text>
        <dbReference type="Rhea" id="RHEA:37887"/>
        <dbReference type="Rhea" id="RHEA-COMP:10415"/>
        <dbReference type="Rhea" id="RHEA-COMP:10416"/>
        <dbReference type="ChEBI" id="CHEBI:15378"/>
        <dbReference type="ChEBI" id="CHEBI:57856"/>
        <dbReference type="ChEBI" id="CHEBI:59789"/>
        <dbReference type="ChEBI" id="CHEBI:74896"/>
        <dbReference type="ChEBI" id="CHEBI:74898"/>
        <dbReference type="EC" id="2.1.1.386"/>
    </reaction>
</comment>
<evidence type="ECO:0000256" key="5">
    <source>
        <dbReference type="ARBA" id="ARBA00022679"/>
    </source>
</evidence>
<comment type="similarity">
    <text evidence="2">Belongs to the methyltransferase superfamily. HEN1 family.</text>
</comment>
<evidence type="ECO:0000313" key="16">
    <source>
        <dbReference type="EMBL" id="GAA1744208.1"/>
    </source>
</evidence>
<keyword evidence="4" id="KW-0489">Methyltransferase</keyword>
<dbReference type="PANTHER" id="PTHR21404">
    <property type="entry name" value="HEN1"/>
    <property type="match status" value="1"/>
</dbReference>
<dbReference type="Gene3D" id="3.30.1610.20">
    <property type="entry name" value="Hen1, N-terminal domain"/>
    <property type="match status" value="1"/>
</dbReference>
<dbReference type="Proteomes" id="UP001501475">
    <property type="component" value="Unassembled WGS sequence"/>
</dbReference>
<evidence type="ECO:0000256" key="9">
    <source>
        <dbReference type="ARBA" id="ARBA00022884"/>
    </source>
</evidence>
<evidence type="ECO:0000256" key="11">
    <source>
        <dbReference type="ARBA" id="ARBA00035025"/>
    </source>
</evidence>
<dbReference type="EC" id="2.1.1.386" evidence="11"/>
<keyword evidence="8" id="KW-0460">Magnesium</keyword>
<evidence type="ECO:0000256" key="6">
    <source>
        <dbReference type="ARBA" id="ARBA00022691"/>
    </source>
</evidence>
<dbReference type="EMBL" id="BAAAPN010000003">
    <property type="protein sequence ID" value="GAA1744208.1"/>
    <property type="molecule type" value="Genomic_DNA"/>
</dbReference>
<keyword evidence="9" id="KW-0694">RNA-binding</keyword>
<evidence type="ECO:0000256" key="12">
    <source>
        <dbReference type="ARBA" id="ARBA00048418"/>
    </source>
</evidence>
<dbReference type="InterPro" id="IPR013217">
    <property type="entry name" value="Methyltransf_12"/>
</dbReference>
<evidence type="ECO:0000259" key="14">
    <source>
        <dbReference type="Pfam" id="PF08242"/>
    </source>
</evidence>
<feature type="region of interest" description="Disordered" evidence="13">
    <location>
        <begin position="244"/>
        <end position="264"/>
    </location>
</feature>
<accession>A0ABN2JYV5</accession>
<dbReference type="InterPro" id="IPR029063">
    <property type="entry name" value="SAM-dependent_MTases_sf"/>
</dbReference>
<evidence type="ECO:0000259" key="15">
    <source>
        <dbReference type="Pfam" id="PF12623"/>
    </source>
</evidence>
<evidence type="ECO:0000256" key="2">
    <source>
        <dbReference type="ARBA" id="ARBA00009026"/>
    </source>
</evidence>
<feature type="domain" description="Methyltransferase type 12" evidence="14">
    <location>
        <begin position="285"/>
        <end position="375"/>
    </location>
</feature>
<evidence type="ECO:0000313" key="17">
    <source>
        <dbReference type="Proteomes" id="UP001501475"/>
    </source>
</evidence>
<organism evidence="16 17">
    <name type="scientific">Nostocoides vanveenii</name>
    <dbReference type="NCBI Taxonomy" id="330835"/>
    <lineage>
        <taxon>Bacteria</taxon>
        <taxon>Bacillati</taxon>
        <taxon>Actinomycetota</taxon>
        <taxon>Actinomycetes</taxon>
        <taxon>Micrococcales</taxon>
        <taxon>Intrasporangiaceae</taxon>
        <taxon>Nostocoides</taxon>
    </lineage>
</organism>
<evidence type="ECO:0000256" key="13">
    <source>
        <dbReference type="SAM" id="MobiDB-lite"/>
    </source>
</evidence>
<keyword evidence="17" id="KW-1185">Reference proteome</keyword>
<dbReference type="Pfam" id="PF08242">
    <property type="entry name" value="Methyltransf_12"/>
    <property type="match status" value="1"/>
</dbReference>
<dbReference type="InterPro" id="IPR024740">
    <property type="entry name" value="Hen1_N"/>
</dbReference>
<dbReference type="Pfam" id="PF12623">
    <property type="entry name" value="Hen1_L"/>
    <property type="match status" value="1"/>
</dbReference>
<protein>
    <recommendedName>
        <fullName evidence="3">Small RNA 2'-O-methyltransferase</fullName>
        <ecNumber evidence="11">2.1.1.386</ecNumber>
    </recommendedName>
</protein>
<dbReference type="NCBIfam" id="TIGR04074">
    <property type="entry name" value="bacter_Hen1"/>
    <property type="match status" value="1"/>
</dbReference>
<dbReference type="InterPro" id="IPR026610">
    <property type="entry name" value="Hen1"/>
</dbReference>
<evidence type="ECO:0000256" key="10">
    <source>
        <dbReference type="ARBA" id="ARBA00023158"/>
    </source>
</evidence>
<keyword evidence="7" id="KW-0479">Metal-binding</keyword>
<evidence type="ECO:0000256" key="7">
    <source>
        <dbReference type="ARBA" id="ARBA00022723"/>
    </source>
</evidence>
<dbReference type="Gene3D" id="3.40.50.150">
    <property type="entry name" value="Vaccinia Virus protein VP39"/>
    <property type="match status" value="1"/>
</dbReference>
<sequence length="463" mass="50865">MFLSLTSTAPAASDLGYLLHKHPDRHQVFDLPVGRAHVFYPEASDTRCTVALVLEIDPVDIVRSRRFGEHGPLAAYVNDRTYAAGSLLAVALGRVFGSAMRGGCAGHEDLAATPLPLTIHLPALQCDGDPGRVRALFEPLGWSVAAAQIPLDPTQPAWGDARLVDLTLTGTARLADALTQLYLLMPVLDGEKHYWVDASEADKLLRRGGAWLANHPEREWITRRYLAHRRDYVADALTRLAALDDSTEVAPPPPGEGSEPAQPLRRQRMDAVLAALHDVGAHRVVDLGCGEGALLRELLADNTFHEIVGADVSARALAGAERRLRLDQLPDRTRERLTLLQTSATYRDTRLTAYDAIVLMEVVEHIDPPRLAALEIAVFGQARPGAVIVTTSNREYNSRYAGLPPGAMRHPDHRFEWTRAEFRSWALPLAERHGYAVEFRPVGADDPQLGSPTQLALFRREAP</sequence>
<dbReference type="SUPFAM" id="SSF53335">
    <property type="entry name" value="S-adenosyl-L-methionine-dependent methyltransferases"/>
    <property type="match status" value="1"/>
</dbReference>
<reference evidence="17" key="1">
    <citation type="journal article" date="2019" name="Int. J. Syst. Evol. Microbiol.">
        <title>The Global Catalogue of Microorganisms (GCM) 10K type strain sequencing project: providing services to taxonomists for standard genome sequencing and annotation.</title>
        <authorList>
            <consortium name="The Broad Institute Genomics Platform"/>
            <consortium name="The Broad Institute Genome Sequencing Center for Infectious Disease"/>
            <person name="Wu L."/>
            <person name="Ma J."/>
        </authorList>
    </citation>
    <scope>NUCLEOTIDE SEQUENCE [LARGE SCALE GENOMIC DNA]</scope>
    <source>
        <strain evidence="17">JCM 15591</strain>
    </source>
</reference>